<evidence type="ECO:0000313" key="16">
    <source>
        <dbReference type="EMBL" id="AUB29462.1"/>
    </source>
</evidence>
<keyword evidence="8" id="KW-0325">Glycoprotein</keyword>
<keyword evidence="7" id="KW-0472">Membrane</keyword>
<dbReference type="GO" id="GO:0000272">
    <property type="term" value="P:polysaccharide catabolic process"/>
    <property type="evidence" value="ECO:0007669"/>
    <property type="project" value="UniProtKB-KW"/>
</dbReference>
<evidence type="ECO:0000256" key="15">
    <source>
        <dbReference type="SAM" id="SignalP"/>
    </source>
</evidence>
<evidence type="ECO:0000256" key="7">
    <source>
        <dbReference type="ARBA" id="ARBA00023136"/>
    </source>
</evidence>
<dbReference type="InterPro" id="IPR050732">
    <property type="entry name" value="Beta-glucan_modifiers"/>
</dbReference>
<dbReference type="AlphaFoldDB" id="A0A2H4V2F1"/>
<dbReference type="GO" id="GO:0009986">
    <property type="term" value="C:cell surface"/>
    <property type="evidence" value="ECO:0007669"/>
    <property type="project" value="TreeGrafter"/>
</dbReference>
<evidence type="ECO:0000256" key="9">
    <source>
        <dbReference type="ARBA" id="ARBA00023277"/>
    </source>
</evidence>
<dbReference type="GO" id="GO:0071555">
    <property type="term" value="P:cell wall organization"/>
    <property type="evidence" value="ECO:0007669"/>
    <property type="project" value="UniProtKB-KW"/>
</dbReference>
<keyword evidence="15" id="KW-0732">Signal</keyword>
<keyword evidence="10" id="KW-0961">Cell wall biogenesis/degradation</keyword>
<dbReference type="GO" id="GO:0005576">
    <property type="term" value="C:extracellular region"/>
    <property type="evidence" value="ECO:0007669"/>
    <property type="project" value="TreeGrafter"/>
</dbReference>
<evidence type="ECO:0000256" key="3">
    <source>
        <dbReference type="ARBA" id="ARBA00008773"/>
    </source>
</evidence>
<reference evidence="16" key="1">
    <citation type="submission" date="2017-07" db="EMBL/GenBank/DDBJ databases">
        <authorList>
            <person name="Sun Z.S."/>
            <person name="Albrecht U."/>
            <person name="Echele G."/>
            <person name="Lee C.C."/>
        </authorList>
    </citation>
    <scope>NUCLEOTIDE SEQUENCE</scope>
    <source>
        <strain evidence="16">Fv01</strain>
    </source>
</reference>
<feature type="chain" id="PRO_5014117555" description="glucan endo-1,3-beta-D-glucosidase" evidence="15">
    <location>
        <begin position="19"/>
        <end position="339"/>
    </location>
</feature>
<comment type="subcellular location">
    <subcellularLocation>
        <location evidence="2">Cell membrane</location>
        <topology evidence="2">Single-pass type II membrane protein</topology>
    </subcellularLocation>
</comment>
<dbReference type="GO" id="GO:0005886">
    <property type="term" value="C:plasma membrane"/>
    <property type="evidence" value="ECO:0007669"/>
    <property type="project" value="UniProtKB-SubCell"/>
</dbReference>
<evidence type="ECO:0000256" key="2">
    <source>
        <dbReference type="ARBA" id="ARBA00004401"/>
    </source>
</evidence>
<protein>
    <recommendedName>
        <fullName evidence="4">glucan endo-1,3-beta-D-glucosidase</fullName>
        <ecNumber evidence="4">3.2.1.39</ecNumber>
    </recommendedName>
    <alternativeName>
        <fullName evidence="14">Endo-1,3-beta-glucanase btgC</fullName>
    </alternativeName>
    <alternativeName>
        <fullName evidence="13">Laminarinase btgC</fullName>
    </alternativeName>
</protein>
<evidence type="ECO:0000256" key="8">
    <source>
        <dbReference type="ARBA" id="ARBA00023180"/>
    </source>
</evidence>
<dbReference type="PANTHER" id="PTHR16631:SF17">
    <property type="entry name" value="GLUCAN ENDO-1,3-BETA-GLUCOSIDASE BTGC"/>
    <property type="match status" value="1"/>
</dbReference>
<comment type="catalytic activity">
    <reaction evidence="1">
        <text>Hydrolysis of (1-&gt;3)-beta-D-glucosidic linkages in (1-&gt;3)-beta-D-glucans.</text>
        <dbReference type="EC" id="3.2.1.39"/>
    </reaction>
</comment>
<sequence>MIPPLALILAGLFGAINGLPSPDSTASNANCFPAIGFSMPASTPSSLNGWWCNRNDEYGFVGVSYSVAACQDLGTLKREFKDIRHSFDGRYVRIYGTCDRSGFYDDVVNAAWEAGVGVHALIWFGFDGNDAWKTRKSRLVSTLLSNPKAKFVTRVVQFGSEPLYDWAIDVNQLASELWSLKGTLSSLGIPVTISEMAYGYQVHGGAQSVMDAVDMIDAHTLPFFSSKATTARNSWPLVQTDLDWFIAHGQGKKIYLSENGWPSVSTSILKSESPSAVANVQNEADYYSLLDSKCSYFKSVAGGGIGWFAHLYSDSQQLGYGIYDAYGHLKFAFKPRTAC</sequence>
<dbReference type="PANTHER" id="PTHR16631">
    <property type="entry name" value="GLUCAN 1,3-BETA-GLUCOSIDASE"/>
    <property type="match status" value="1"/>
</dbReference>
<keyword evidence="5" id="KW-1003">Cell membrane</keyword>
<organism evidence="16">
    <name type="scientific">Flammulina velutipes</name>
    <name type="common">Agaricus velutipes</name>
    <dbReference type="NCBI Taxonomy" id="38945"/>
    <lineage>
        <taxon>Eukaryota</taxon>
        <taxon>Fungi</taxon>
        <taxon>Dikarya</taxon>
        <taxon>Basidiomycota</taxon>
        <taxon>Agaricomycotina</taxon>
        <taxon>Agaricomycetes</taxon>
        <taxon>Agaricomycetidae</taxon>
        <taxon>Agaricales</taxon>
        <taxon>Marasmiineae</taxon>
        <taxon>Physalacriaceae</taxon>
        <taxon>Flammulina</taxon>
    </lineage>
</organism>
<dbReference type="GO" id="GO:0009277">
    <property type="term" value="C:fungal-type cell wall"/>
    <property type="evidence" value="ECO:0007669"/>
    <property type="project" value="TreeGrafter"/>
</dbReference>
<evidence type="ECO:0000256" key="4">
    <source>
        <dbReference type="ARBA" id="ARBA00012780"/>
    </source>
</evidence>
<dbReference type="EC" id="3.2.1.39" evidence="4"/>
<accession>A0A2H4V2F1</accession>
<evidence type="ECO:0000256" key="10">
    <source>
        <dbReference type="ARBA" id="ARBA00023316"/>
    </source>
</evidence>
<comment type="function">
    <text evidence="12">Glucanases play a role in cell expansion during growth, in cell-cell fusion during mating, and in spore release during sporulation. This enzyme may be involved in beta-glucan degradation. Active on laminarin and lichenan.</text>
</comment>
<name>A0A2H4V2F1_FLAVE</name>
<comment type="similarity">
    <text evidence="3">Belongs to the glycosyl hydrolase 17 family.</text>
</comment>
<gene>
    <name evidence="16" type="primary">gs6</name>
</gene>
<evidence type="ECO:0000256" key="14">
    <source>
        <dbReference type="ARBA" id="ARBA00043078"/>
    </source>
</evidence>
<dbReference type="SUPFAM" id="SSF51445">
    <property type="entry name" value="(Trans)glycosidases"/>
    <property type="match status" value="1"/>
</dbReference>
<evidence type="ECO:0000256" key="11">
    <source>
        <dbReference type="ARBA" id="ARBA00023326"/>
    </source>
</evidence>
<evidence type="ECO:0000256" key="5">
    <source>
        <dbReference type="ARBA" id="ARBA00022475"/>
    </source>
</evidence>
<dbReference type="EMBL" id="MF457899">
    <property type="protein sequence ID" value="AUB29462.1"/>
    <property type="molecule type" value="Genomic_DNA"/>
</dbReference>
<evidence type="ECO:0000256" key="13">
    <source>
        <dbReference type="ARBA" id="ARBA00042373"/>
    </source>
</evidence>
<proteinExistence type="inferred from homology"/>
<keyword evidence="11" id="KW-0624">Polysaccharide degradation</keyword>
<evidence type="ECO:0000256" key="12">
    <source>
        <dbReference type="ARBA" id="ARBA00037649"/>
    </source>
</evidence>
<evidence type="ECO:0000256" key="6">
    <source>
        <dbReference type="ARBA" id="ARBA00022801"/>
    </source>
</evidence>
<dbReference type="GO" id="GO:0042973">
    <property type="term" value="F:glucan endo-1,3-beta-D-glucosidase activity"/>
    <property type="evidence" value="ECO:0007669"/>
    <property type="project" value="UniProtKB-EC"/>
</dbReference>
<feature type="signal peptide" evidence="15">
    <location>
        <begin position="1"/>
        <end position="18"/>
    </location>
</feature>
<keyword evidence="9" id="KW-0119">Carbohydrate metabolism</keyword>
<keyword evidence="6" id="KW-0378">Hydrolase</keyword>
<dbReference type="SMR" id="A0A2H4V2F1"/>
<dbReference type="InterPro" id="IPR017853">
    <property type="entry name" value="GH"/>
</dbReference>
<evidence type="ECO:0000256" key="1">
    <source>
        <dbReference type="ARBA" id="ARBA00000382"/>
    </source>
</evidence>